<evidence type="ECO:0000256" key="4">
    <source>
        <dbReference type="ARBA" id="ARBA00022723"/>
    </source>
</evidence>
<dbReference type="UniPathway" id="UPA00591">
    <property type="reaction ID" value="UER00663"/>
</dbReference>
<dbReference type="GO" id="GO:0046033">
    <property type="term" value="P:AMP metabolic process"/>
    <property type="evidence" value="ECO:0007669"/>
    <property type="project" value="TreeGrafter"/>
</dbReference>
<organism evidence="13 14">
    <name type="scientific">Chlorella sorokiniana</name>
    <name type="common">Freshwater green alga</name>
    <dbReference type="NCBI Taxonomy" id="3076"/>
    <lineage>
        <taxon>Eukaryota</taxon>
        <taxon>Viridiplantae</taxon>
        <taxon>Chlorophyta</taxon>
        <taxon>core chlorophytes</taxon>
        <taxon>Trebouxiophyceae</taxon>
        <taxon>Chlorellales</taxon>
        <taxon>Chlorellaceae</taxon>
        <taxon>Chlorella clade</taxon>
        <taxon>Chlorella</taxon>
    </lineage>
</organism>
<dbReference type="PROSITE" id="PS00485">
    <property type="entry name" value="A_DEAMINASE"/>
    <property type="match status" value="1"/>
</dbReference>
<evidence type="ECO:0000313" key="13">
    <source>
        <dbReference type="EMBL" id="PRW58427.1"/>
    </source>
</evidence>
<feature type="binding site" evidence="11">
    <location>
        <position position="500"/>
    </location>
    <ligand>
        <name>Zn(2+)</name>
        <dbReference type="ChEBI" id="CHEBI:29105"/>
        <note>catalytic</note>
    </ligand>
</feature>
<reference evidence="13 14" key="1">
    <citation type="journal article" date="2018" name="Plant J.">
        <title>Genome sequences of Chlorella sorokiniana UTEX 1602 and Micractinium conductrix SAG 241.80: implications to maltose excretion by a green alga.</title>
        <authorList>
            <person name="Arriola M.B."/>
            <person name="Velmurugan N."/>
            <person name="Zhang Y."/>
            <person name="Plunkett M.H."/>
            <person name="Hondzo H."/>
            <person name="Barney B.M."/>
        </authorList>
    </citation>
    <scope>NUCLEOTIDE SEQUENCE [LARGE SCALE GENOMIC DNA]</scope>
    <source>
        <strain evidence="14">UTEX 1602</strain>
    </source>
</reference>
<dbReference type="Proteomes" id="UP000239899">
    <property type="component" value="Unassembled WGS sequence"/>
</dbReference>
<feature type="binding site" evidence="10">
    <location>
        <begin position="844"/>
        <end position="847"/>
    </location>
    <ligand>
        <name>substrate</name>
    </ligand>
</feature>
<dbReference type="InterPro" id="IPR032466">
    <property type="entry name" value="Metal_Hydrolase"/>
</dbReference>
<protein>
    <recommendedName>
        <fullName evidence="3">AMP deaminase</fullName>
        <ecNumber evidence="3">3.5.4.6</ecNumber>
    </recommendedName>
</protein>
<evidence type="ECO:0000256" key="12">
    <source>
        <dbReference type="SAM" id="MobiDB-lite"/>
    </source>
</evidence>
<dbReference type="Pfam" id="PF19326">
    <property type="entry name" value="AMP_deaminase"/>
    <property type="match status" value="1"/>
</dbReference>
<sequence length="954" mass="105714">MSPSAGLTAAAAAAEQPSQGPGWGAFVGGVVLGSTVAAGAAYLAVRYASSASSAAADELRRKERRRPGRIQSGTGRDSAPSGKPLARANTDLYYANGVEDELLEVDRVASPSPRQSVLVGAGGSANGWADGGGSAAGRPPRPKSSPRMPVPMLGPPSGRAGETDAAFTDGTPPGLRGRINEVSESEAAALSGSGQRPAHLYAGPANRSNTAAAEYLRNQGFTFPTMLAAGASPGQAQLLQSAPRFVPPLSLDGRAGSATLPPGFVPSLQPSGSMPAGAAGTAALSGSANQVVVGSYPAAITAQAPPATGTITTADAMATEGRIIEDAAMHEQYVRVITPEPAPTEETEEVCYLLRQSLDMRNKWLFRPQHSPEQLAHLPEAVTVTDVRGSEPFVWQPQDALQCEFEMQAGVMRVWADPGVREQELFAVPGTSTEFFSDMHWMLKVISLGHVRTFTHHRLLLLEQKFNLHVMLNADKEFLAQKSAPHRDFYNVRKVDTHVHHSACMHQKHLLRFIKSKLKKEPDEVVIFRDGKYLTLREVFESLNLTPYHLNVDTLDVHADKNIFHRFDKFNLKYNPFGQSRLREIFIKQDNLIHGRFLAELTKEVFADLEASKYQHTEYRISVYGRKPVEWDTLAAWVVQNRLYSDNNVWMIQIPRLYNVYKEQGIIESFEQLLSNIFTPLFEVTREPSSHPQLHLFLQGVSGFDLVDDESKPERRPNKHMPHPRDWTSKHNPAYAYYAYYMYANLYTLNKMREARGLNTFSFRPHAGEAGDIDHLVSSFLLCENIAHGINLRKSPSLQYLYYIAQIGLCMSPLSNNSLFLDYHRNPFPTFFARGLSVSLSTDDPLQIHLTKEPLVEEYSVAAQVWKLSATDLCEVARNSVLHSGFPHQVKMHWVHTHYWKMGPEGNDIQKTNVPALRMRFRKDCHVEETGLLMMGAANHAARLRAKEMYSQAE</sequence>
<accession>A0A2P6TWJ2</accession>
<dbReference type="STRING" id="3076.A0A2P6TWJ2"/>
<evidence type="ECO:0000256" key="11">
    <source>
        <dbReference type="PIRSR" id="PIRSR606329-3"/>
    </source>
</evidence>
<feature type="binding site" evidence="10">
    <location>
        <begin position="569"/>
        <end position="574"/>
    </location>
    <ligand>
        <name>substrate</name>
    </ligand>
</feature>
<comment type="caution">
    <text evidence="13">The sequence shown here is derived from an EMBL/GenBank/DDBJ whole genome shotgun (WGS) entry which is preliminary data.</text>
</comment>
<evidence type="ECO:0000256" key="8">
    <source>
        <dbReference type="ARBA" id="ARBA00051746"/>
    </source>
</evidence>
<keyword evidence="4 11" id="KW-0479">Metal-binding</keyword>
<evidence type="ECO:0000256" key="9">
    <source>
        <dbReference type="PIRSR" id="PIRSR606329-1"/>
    </source>
</evidence>
<dbReference type="OrthoDB" id="1723809at2759"/>
<dbReference type="Gene3D" id="3.20.20.140">
    <property type="entry name" value="Metal-dependent hydrolases"/>
    <property type="match status" value="1"/>
</dbReference>
<dbReference type="EC" id="3.5.4.6" evidence="3"/>
<gene>
    <name evidence="13" type="ORF">C2E21_2828</name>
</gene>
<evidence type="ECO:0000256" key="7">
    <source>
        <dbReference type="ARBA" id="ARBA00023080"/>
    </source>
</evidence>
<feature type="region of interest" description="Disordered" evidence="12">
    <location>
        <begin position="114"/>
        <end position="178"/>
    </location>
</feature>
<feature type="region of interest" description="Disordered" evidence="12">
    <location>
        <begin position="184"/>
        <end position="203"/>
    </location>
</feature>
<comment type="pathway">
    <text evidence="1">Purine metabolism; IMP biosynthesis via salvage pathway; IMP from AMP: step 1/1.</text>
</comment>
<feature type="region of interest" description="Disordered" evidence="12">
    <location>
        <begin position="1"/>
        <end position="21"/>
    </location>
</feature>
<feature type="binding site" evidence="10">
    <location>
        <position position="769"/>
    </location>
    <ligand>
        <name>substrate</name>
    </ligand>
</feature>
<evidence type="ECO:0000256" key="5">
    <source>
        <dbReference type="ARBA" id="ARBA00022801"/>
    </source>
</evidence>
<feature type="binding site" evidence="11">
    <location>
        <position position="843"/>
    </location>
    <ligand>
        <name>Zn(2+)</name>
        <dbReference type="ChEBI" id="CHEBI:29105"/>
        <note>catalytic</note>
    </ligand>
</feature>
<dbReference type="GO" id="GO:0005829">
    <property type="term" value="C:cytosol"/>
    <property type="evidence" value="ECO:0007669"/>
    <property type="project" value="TreeGrafter"/>
</dbReference>
<dbReference type="NCBIfam" id="TIGR01429">
    <property type="entry name" value="AMP_deaminase"/>
    <property type="match status" value="1"/>
</dbReference>
<dbReference type="FunFam" id="3.20.20.140:FF:000035">
    <property type="entry name" value="Probable amp deaminase"/>
    <property type="match status" value="1"/>
</dbReference>
<feature type="region of interest" description="Disordered" evidence="12">
    <location>
        <begin position="48"/>
        <end position="90"/>
    </location>
</feature>
<feature type="binding site" evidence="10">
    <location>
        <position position="500"/>
    </location>
    <ligand>
        <name>substrate</name>
    </ligand>
</feature>
<evidence type="ECO:0000256" key="3">
    <source>
        <dbReference type="ARBA" id="ARBA00012775"/>
    </source>
</evidence>
<dbReference type="GO" id="GO:0032264">
    <property type="term" value="P:IMP salvage"/>
    <property type="evidence" value="ECO:0007669"/>
    <property type="project" value="UniProtKB-UniPathway"/>
</dbReference>
<dbReference type="Gene3D" id="4.10.800.20">
    <property type="match status" value="1"/>
</dbReference>
<comment type="similarity">
    <text evidence="2">Belongs to the metallo-dependent hydrolases superfamily. Adenosine and AMP deaminases family.</text>
</comment>
<dbReference type="CDD" id="cd01319">
    <property type="entry name" value="AMPD"/>
    <property type="match status" value="1"/>
</dbReference>
<evidence type="ECO:0000256" key="6">
    <source>
        <dbReference type="ARBA" id="ARBA00022833"/>
    </source>
</evidence>
<dbReference type="InterPro" id="IPR006650">
    <property type="entry name" value="A/AMP_deam_AS"/>
</dbReference>
<dbReference type="GO" id="GO:0046872">
    <property type="term" value="F:metal ion binding"/>
    <property type="evidence" value="ECO:0007669"/>
    <property type="project" value="UniProtKB-KW"/>
</dbReference>
<evidence type="ECO:0000256" key="2">
    <source>
        <dbReference type="ARBA" id="ARBA00006676"/>
    </source>
</evidence>
<evidence type="ECO:0000256" key="1">
    <source>
        <dbReference type="ARBA" id="ARBA00004955"/>
    </source>
</evidence>
<dbReference type="AlphaFoldDB" id="A0A2P6TWJ2"/>
<proteinExistence type="inferred from homology"/>
<evidence type="ECO:0000313" key="14">
    <source>
        <dbReference type="Proteomes" id="UP000239899"/>
    </source>
</evidence>
<dbReference type="GO" id="GO:0003876">
    <property type="term" value="F:AMP deaminase activity"/>
    <property type="evidence" value="ECO:0007669"/>
    <property type="project" value="UniProtKB-EC"/>
</dbReference>
<keyword evidence="5" id="KW-0378">Hydrolase</keyword>
<dbReference type="SUPFAM" id="SSF51556">
    <property type="entry name" value="Metallo-dependent hydrolases"/>
    <property type="match status" value="1"/>
</dbReference>
<comment type="cofactor">
    <cofactor evidence="11">
        <name>Zn(2+)</name>
        <dbReference type="ChEBI" id="CHEBI:29105"/>
    </cofactor>
    <text evidence="11">Binds 1 zinc ion per subunit.</text>
</comment>
<name>A0A2P6TWJ2_CHLSO</name>
<feature type="binding site" evidence="11">
    <location>
        <position position="498"/>
    </location>
    <ligand>
        <name>Zn(2+)</name>
        <dbReference type="ChEBI" id="CHEBI:29105"/>
        <note>catalytic</note>
    </ligand>
</feature>
<feature type="binding site" evidence="11">
    <location>
        <position position="766"/>
    </location>
    <ligand>
        <name>Zn(2+)</name>
        <dbReference type="ChEBI" id="CHEBI:29105"/>
        <note>catalytic</note>
    </ligand>
</feature>
<dbReference type="InterPro" id="IPR006329">
    <property type="entry name" value="AMPD"/>
</dbReference>
<keyword evidence="6 11" id="KW-0862">Zinc</keyword>
<comment type="catalytic activity">
    <reaction evidence="8">
        <text>AMP + H2O + H(+) = IMP + NH4(+)</text>
        <dbReference type="Rhea" id="RHEA:14777"/>
        <dbReference type="ChEBI" id="CHEBI:15377"/>
        <dbReference type="ChEBI" id="CHEBI:15378"/>
        <dbReference type="ChEBI" id="CHEBI:28938"/>
        <dbReference type="ChEBI" id="CHEBI:58053"/>
        <dbReference type="ChEBI" id="CHEBI:456215"/>
        <dbReference type="EC" id="3.5.4.6"/>
    </reaction>
</comment>
<dbReference type="EMBL" id="LHPG02000005">
    <property type="protein sequence ID" value="PRW58427.1"/>
    <property type="molecule type" value="Genomic_DNA"/>
</dbReference>
<keyword evidence="14" id="KW-1185">Reference proteome</keyword>
<dbReference type="PANTHER" id="PTHR11359">
    <property type="entry name" value="AMP DEAMINASE"/>
    <property type="match status" value="1"/>
</dbReference>
<feature type="active site" description="Proton acceptor" evidence="9">
    <location>
        <position position="788"/>
    </location>
</feature>
<dbReference type="PANTHER" id="PTHR11359:SF0">
    <property type="entry name" value="AMP DEAMINASE"/>
    <property type="match status" value="1"/>
</dbReference>
<keyword evidence="7" id="KW-0546">Nucleotide metabolism</keyword>
<evidence type="ECO:0000256" key="10">
    <source>
        <dbReference type="PIRSR" id="PIRSR606329-2"/>
    </source>
</evidence>
<feature type="compositionally biased region" description="Gly residues" evidence="12">
    <location>
        <begin position="120"/>
        <end position="135"/>
    </location>
</feature>
<dbReference type="FunFam" id="4.10.800.20:FF:000001">
    <property type="entry name" value="AMP deaminase"/>
    <property type="match status" value="1"/>
</dbReference>